<evidence type="ECO:0000256" key="5">
    <source>
        <dbReference type="ARBA" id="ARBA00022691"/>
    </source>
</evidence>
<dbReference type="GO" id="GO:0032259">
    <property type="term" value="P:methylation"/>
    <property type="evidence" value="ECO:0007669"/>
    <property type="project" value="UniProtKB-KW"/>
</dbReference>
<dbReference type="PANTHER" id="PTHR46111:SF1">
    <property type="entry name" value="RIBOSOMAL RNA SMALL SUBUNIT METHYLTRANSFERASE I"/>
    <property type="match status" value="1"/>
</dbReference>
<reference evidence="7 8" key="1">
    <citation type="journal article" date="2024" name="Nat. Commun.">
        <title>Phylogenomics reveals the evolutionary origins of lichenization in chlorophyte algae.</title>
        <authorList>
            <person name="Puginier C."/>
            <person name="Libourel C."/>
            <person name="Otte J."/>
            <person name="Skaloud P."/>
            <person name="Haon M."/>
            <person name="Grisel S."/>
            <person name="Petersen M."/>
            <person name="Berrin J.G."/>
            <person name="Delaux P.M."/>
            <person name="Dal Grande F."/>
            <person name="Keller J."/>
        </authorList>
    </citation>
    <scope>NUCLEOTIDE SEQUENCE [LARGE SCALE GENOMIC DNA]</scope>
    <source>
        <strain evidence="7 8">SAG 2036</strain>
    </source>
</reference>
<evidence type="ECO:0000313" key="7">
    <source>
        <dbReference type="EMBL" id="KAK9792232.1"/>
    </source>
</evidence>
<comment type="caution">
    <text evidence="7">The sequence shown here is derived from an EMBL/GenBank/DDBJ whole genome shotgun (WGS) entry which is preliminary data.</text>
</comment>
<dbReference type="Proteomes" id="UP001465755">
    <property type="component" value="Unassembled WGS sequence"/>
</dbReference>
<dbReference type="Gene3D" id="3.40.1010.10">
    <property type="entry name" value="Cobalt-precorrin-4 Transmethylase, Domain 1"/>
    <property type="match status" value="1"/>
</dbReference>
<evidence type="ECO:0000259" key="6">
    <source>
        <dbReference type="Pfam" id="PF00590"/>
    </source>
</evidence>
<dbReference type="InterPro" id="IPR000878">
    <property type="entry name" value="4pyrrol_Mease"/>
</dbReference>
<dbReference type="PANTHER" id="PTHR46111">
    <property type="entry name" value="RIBOSOMAL RNA SMALL SUBUNIT METHYLTRANSFERASE I"/>
    <property type="match status" value="1"/>
</dbReference>
<keyword evidence="3" id="KW-0489">Methyltransferase</keyword>
<evidence type="ECO:0000256" key="3">
    <source>
        <dbReference type="ARBA" id="ARBA00022603"/>
    </source>
</evidence>
<sequence>MAEDTRHTRKLLTHLNISNNLISLHSHNEFSRAQEVLSRLGQGETVALVCDAGMPTVSDAGVDVVAATAEAGYTVVPIPGPSASLAALAAAGLPTDEFHFVGFLPPKKAARQKQLQILTEIAATLIFFVPARSIATVVEDMTVCLGKQRKAAICRELTKVHEEILRGSLEELSQQCTARELRGEITLIVQED</sequence>
<keyword evidence="8" id="KW-1185">Reference proteome</keyword>
<dbReference type="EMBL" id="JALJOQ010000166">
    <property type="protein sequence ID" value="KAK9792232.1"/>
    <property type="molecule type" value="Genomic_DNA"/>
</dbReference>
<gene>
    <name evidence="7" type="ORF">WJX73_001411</name>
</gene>
<keyword evidence="5" id="KW-0949">S-adenosyl-L-methionine</keyword>
<keyword evidence="4" id="KW-0808">Transferase</keyword>
<dbReference type="InterPro" id="IPR008189">
    <property type="entry name" value="rRNA_ssu_MeTfrase_I"/>
</dbReference>
<dbReference type="SUPFAM" id="SSF53790">
    <property type="entry name" value="Tetrapyrrole methylase"/>
    <property type="match status" value="1"/>
</dbReference>
<evidence type="ECO:0000256" key="4">
    <source>
        <dbReference type="ARBA" id="ARBA00022679"/>
    </source>
</evidence>
<dbReference type="Pfam" id="PF00590">
    <property type="entry name" value="TP_methylase"/>
    <property type="match status" value="1"/>
</dbReference>
<feature type="domain" description="Tetrapyrrole methylase" evidence="6">
    <location>
        <begin position="29"/>
        <end position="172"/>
    </location>
</feature>
<dbReference type="InterPro" id="IPR014777">
    <property type="entry name" value="4pyrrole_Mease_sub1"/>
</dbReference>
<dbReference type="InterPro" id="IPR035996">
    <property type="entry name" value="4pyrrol_Methylase_sf"/>
</dbReference>
<name>A0AAW1NS24_9CHLO</name>
<accession>A0AAW1NS24</accession>
<evidence type="ECO:0000256" key="2">
    <source>
        <dbReference type="ARBA" id="ARBA00022552"/>
    </source>
</evidence>
<keyword evidence="1" id="KW-0963">Cytoplasm</keyword>
<dbReference type="AlphaFoldDB" id="A0AAW1NS24"/>
<protein>
    <recommendedName>
        <fullName evidence="6">Tetrapyrrole methylase domain-containing protein</fullName>
    </recommendedName>
</protein>
<dbReference type="CDD" id="cd11648">
    <property type="entry name" value="RsmI"/>
    <property type="match status" value="1"/>
</dbReference>
<keyword evidence="2" id="KW-0698">rRNA processing</keyword>
<evidence type="ECO:0000256" key="1">
    <source>
        <dbReference type="ARBA" id="ARBA00022490"/>
    </source>
</evidence>
<dbReference type="GO" id="GO:0008168">
    <property type="term" value="F:methyltransferase activity"/>
    <property type="evidence" value="ECO:0007669"/>
    <property type="project" value="UniProtKB-KW"/>
</dbReference>
<proteinExistence type="predicted"/>
<dbReference type="InterPro" id="IPR014776">
    <property type="entry name" value="4pyrrole_Mease_sub2"/>
</dbReference>
<organism evidence="7 8">
    <name type="scientific">Symbiochloris irregularis</name>
    <dbReference type="NCBI Taxonomy" id="706552"/>
    <lineage>
        <taxon>Eukaryota</taxon>
        <taxon>Viridiplantae</taxon>
        <taxon>Chlorophyta</taxon>
        <taxon>core chlorophytes</taxon>
        <taxon>Trebouxiophyceae</taxon>
        <taxon>Trebouxiales</taxon>
        <taxon>Trebouxiaceae</taxon>
        <taxon>Symbiochloris</taxon>
    </lineage>
</organism>
<evidence type="ECO:0000313" key="8">
    <source>
        <dbReference type="Proteomes" id="UP001465755"/>
    </source>
</evidence>
<dbReference type="GO" id="GO:0006364">
    <property type="term" value="P:rRNA processing"/>
    <property type="evidence" value="ECO:0007669"/>
    <property type="project" value="UniProtKB-KW"/>
</dbReference>
<dbReference type="Gene3D" id="3.30.950.10">
    <property type="entry name" value="Methyltransferase, Cobalt-precorrin-4 Transmethylase, Domain 2"/>
    <property type="match status" value="1"/>
</dbReference>